<evidence type="ECO:0000313" key="2">
    <source>
        <dbReference type="EMBL" id="PUZ69043.1"/>
    </source>
</evidence>
<proteinExistence type="predicted"/>
<dbReference type="PANTHER" id="PTHR48045">
    <property type="entry name" value="UDP-GLYCOSYLTRANSFERASE 72B1"/>
    <property type="match status" value="1"/>
</dbReference>
<evidence type="ECO:0008006" key="4">
    <source>
        <dbReference type="Google" id="ProtNLM"/>
    </source>
</evidence>
<sequence length="174" mass="19318">MEIAWGLANSGKPFLWVARRGLVLGVEKQELPEGFGSAVEGRGKVIEWAPQQEVLAHPAVGGFWTHNGWNSTLESIYEGVPMLSRPLFGGQLATGRYVADAWKIGILLEGVLERGETEKAVRKLMEEDEGAAMRERAKDLKEKVRMCLERSGSSQQAVDKLVDHILSLRKFPFS</sequence>
<dbReference type="EMBL" id="CM009750">
    <property type="protein sequence ID" value="PUZ69043.1"/>
    <property type="molecule type" value="Genomic_DNA"/>
</dbReference>
<protein>
    <recommendedName>
        <fullName evidence="4">UDP-glycosyltransferases domain-containing protein</fullName>
    </recommendedName>
</protein>
<gene>
    <name evidence="2" type="ORF">GQ55_2G077000</name>
</gene>
<dbReference type="Proteomes" id="UP000244336">
    <property type="component" value="Chromosome 2"/>
</dbReference>
<evidence type="ECO:0000313" key="3">
    <source>
        <dbReference type="Proteomes" id="UP000244336"/>
    </source>
</evidence>
<reference evidence="2 3" key="1">
    <citation type="submission" date="2018-04" db="EMBL/GenBank/DDBJ databases">
        <title>WGS assembly of Panicum hallii var. hallii HAL2.</title>
        <authorList>
            <person name="Lovell J."/>
            <person name="Jenkins J."/>
            <person name="Lowry D."/>
            <person name="Mamidi S."/>
            <person name="Sreedasyam A."/>
            <person name="Weng X."/>
            <person name="Barry K."/>
            <person name="Bonette J."/>
            <person name="Campitelli B."/>
            <person name="Daum C."/>
            <person name="Gordon S."/>
            <person name="Gould B."/>
            <person name="Lipzen A."/>
            <person name="MacQueen A."/>
            <person name="Palacio-Mejia J."/>
            <person name="Plott C."/>
            <person name="Shakirov E."/>
            <person name="Shu S."/>
            <person name="Yoshinaga Y."/>
            <person name="Zane M."/>
            <person name="Rokhsar D."/>
            <person name="Grimwood J."/>
            <person name="Schmutz J."/>
            <person name="Juenger T."/>
        </authorList>
    </citation>
    <scope>NUCLEOTIDE SEQUENCE [LARGE SCALE GENOMIC DNA]</scope>
    <source>
        <strain evidence="3">cv. HAL2</strain>
    </source>
</reference>
<name>A0A2T7EMI6_9POAL</name>
<dbReference type="SUPFAM" id="SSF53756">
    <property type="entry name" value="UDP-Glycosyltransferase/glycogen phosphorylase"/>
    <property type="match status" value="1"/>
</dbReference>
<dbReference type="GO" id="GO:0008194">
    <property type="term" value="F:UDP-glycosyltransferase activity"/>
    <property type="evidence" value="ECO:0007669"/>
    <property type="project" value="InterPro"/>
</dbReference>
<dbReference type="Gramene" id="PUZ69043">
    <property type="protein sequence ID" value="PUZ69043"/>
    <property type="gene ID" value="GQ55_2G077000"/>
</dbReference>
<dbReference type="CDD" id="cd03784">
    <property type="entry name" value="GT1_Gtf-like"/>
    <property type="match status" value="1"/>
</dbReference>
<dbReference type="Pfam" id="PF00201">
    <property type="entry name" value="UDPGT"/>
    <property type="match status" value="1"/>
</dbReference>
<accession>A0A2T7EMI6</accession>
<dbReference type="InterPro" id="IPR002213">
    <property type="entry name" value="UDP_glucos_trans"/>
</dbReference>
<dbReference type="AlphaFoldDB" id="A0A2T7EMI6"/>
<keyword evidence="3" id="KW-1185">Reference proteome</keyword>
<evidence type="ECO:0000256" key="1">
    <source>
        <dbReference type="ARBA" id="ARBA00022679"/>
    </source>
</evidence>
<keyword evidence="1" id="KW-0808">Transferase</keyword>
<organism evidence="2 3">
    <name type="scientific">Panicum hallii var. hallii</name>
    <dbReference type="NCBI Taxonomy" id="1504633"/>
    <lineage>
        <taxon>Eukaryota</taxon>
        <taxon>Viridiplantae</taxon>
        <taxon>Streptophyta</taxon>
        <taxon>Embryophyta</taxon>
        <taxon>Tracheophyta</taxon>
        <taxon>Spermatophyta</taxon>
        <taxon>Magnoliopsida</taxon>
        <taxon>Liliopsida</taxon>
        <taxon>Poales</taxon>
        <taxon>Poaceae</taxon>
        <taxon>PACMAD clade</taxon>
        <taxon>Panicoideae</taxon>
        <taxon>Panicodae</taxon>
        <taxon>Paniceae</taxon>
        <taxon>Panicinae</taxon>
        <taxon>Panicum</taxon>
        <taxon>Panicum sect. Panicum</taxon>
    </lineage>
</organism>
<dbReference type="Gene3D" id="3.40.50.2000">
    <property type="entry name" value="Glycogen Phosphorylase B"/>
    <property type="match status" value="2"/>
</dbReference>
<dbReference type="OrthoDB" id="684499at2759"/>
<dbReference type="PANTHER" id="PTHR48045:SF31">
    <property type="entry name" value="UDP-GLYCOSYLTRANSFERASE 76B1-LIKE"/>
    <property type="match status" value="1"/>
</dbReference>